<comment type="caution">
    <text evidence="1">The sequence shown here is derived from an EMBL/GenBank/DDBJ whole genome shotgun (WGS) entry which is preliminary data.</text>
</comment>
<sequence length="105" mass="11743">DRLVAEEINGEVMEVFRRSSTTQLAERFVGAYEKNDHEKTAKYLKILILRYDEIGDSAMKNHYEDLLSDLQDKGVITNEMLNASVVASTVVAGGGELPHPVDDNF</sequence>
<dbReference type="AlphaFoldDB" id="X0VG66"/>
<reference evidence="1" key="1">
    <citation type="journal article" date="2014" name="Front. Microbiol.">
        <title>High frequency of phylogenetically diverse reductive dehalogenase-homologous genes in deep subseafloor sedimentary metagenomes.</title>
        <authorList>
            <person name="Kawai M."/>
            <person name="Futagami T."/>
            <person name="Toyoda A."/>
            <person name="Takaki Y."/>
            <person name="Nishi S."/>
            <person name="Hori S."/>
            <person name="Arai W."/>
            <person name="Tsubouchi T."/>
            <person name="Morono Y."/>
            <person name="Uchiyama I."/>
            <person name="Ito T."/>
            <person name="Fujiyama A."/>
            <person name="Inagaki F."/>
            <person name="Takami H."/>
        </authorList>
    </citation>
    <scope>NUCLEOTIDE SEQUENCE</scope>
    <source>
        <strain evidence="1">Expedition CK06-06</strain>
    </source>
</reference>
<organism evidence="1">
    <name type="scientific">marine sediment metagenome</name>
    <dbReference type="NCBI Taxonomy" id="412755"/>
    <lineage>
        <taxon>unclassified sequences</taxon>
        <taxon>metagenomes</taxon>
        <taxon>ecological metagenomes</taxon>
    </lineage>
</organism>
<proteinExistence type="predicted"/>
<gene>
    <name evidence="1" type="ORF">S01H1_45040</name>
</gene>
<evidence type="ECO:0000313" key="1">
    <source>
        <dbReference type="EMBL" id="GAF99515.1"/>
    </source>
</evidence>
<protein>
    <submittedName>
        <fullName evidence="1">Uncharacterized protein</fullName>
    </submittedName>
</protein>
<feature type="non-terminal residue" evidence="1">
    <location>
        <position position="1"/>
    </location>
</feature>
<name>X0VG66_9ZZZZ</name>
<dbReference type="EMBL" id="BARS01028754">
    <property type="protein sequence ID" value="GAF99515.1"/>
    <property type="molecule type" value="Genomic_DNA"/>
</dbReference>
<accession>X0VG66</accession>